<dbReference type="RefSeq" id="WP_014909971.1">
    <property type="nucleotide sequence ID" value="NZ_BAZE01000006.1"/>
</dbReference>
<evidence type="ECO:0000313" key="4">
    <source>
        <dbReference type="Proteomes" id="UP000467124"/>
    </source>
</evidence>
<evidence type="ECO:0000313" key="5">
    <source>
        <dbReference type="Proteomes" id="UP001585053"/>
    </source>
</evidence>
<reference evidence="2 5" key="2">
    <citation type="submission" date="2024-01" db="EMBL/GenBank/DDBJ databases">
        <title>Genome mining of biosynthetic gene clusters to explore secondary metabolites of Streptomyces sp.</title>
        <authorList>
            <person name="Baig A."/>
            <person name="Ajitkumar Shintre N."/>
            <person name="Kumar H."/>
            <person name="Anbarasu A."/>
            <person name="Ramaiah S."/>
        </authorList>
    </citation>
    <scope>NUCLEOTIDE SEQUENCE [LARGE SCALE GENOMIC DNA]</scope>
    <source>
        <strain evidence="2 5">A01</strain>
    </source>
</reference>
<proteinExistence type="predicted"/>
<dbReference type="AlphaFoldDB" id="A0A7K2ILQ3"/>
<evidence type="ECO:0000313" key="2">
    <source>
        <dbReference type="EMBL" id="MFB8767181.1"/>
    </source>
</evidence>
<feature type="compositionally biased region" description="Basic and acidic residues" evidence="1">
    <location>
        <begin position="86"/>
        <end position="98"/>
    </location>
</feature>
<dbReference type="EMBL" id="WWHY01000001">
    <property type="protein sequence ID" value="MYR30900.1"/>
    <property type="molecule type" value="Genomic_DNA"/>
</dbReference>
<dbReference type="EMBL" id="JAYMRS010000001">
    <property type="protein sequence ID" value="MFB8767181.1"/>
    <property type="molecule type" value="Genomic_DNA"/>
</dbReference>
<sequence>MTEQPYEVDLDLGDDPQATEVAQRELFIDPIFDILGYDFEDDDSRGRLGILEGVRAEHLGVAVPRQRWGGERSAEEEALSVVPDPDAVKDRPPEDYRD</sequence>
<evidence type="ECO:0000313" key="3">
    <source>
        <dbReference type="EMBL" id="MYR30900.1"/>
    </source>
</evidence>
<dbReference type="Proteomes" id="UP001585053">
    <property type="component" value="Unassembled WGS sequence"/>
</dbReference>
<organism evidence="3 4">
    <name type="scientific">Nocardiopsis alba</name>
    <dbReference type="NCBI Taxonomy" id="53437"/>
    <lineage>
        <taxon>Bacteria</taxon>
        <taxon>Bacillati</taxon>
        <taxon>Actinomycetota</taxon>
        <taxon>Actinomycetes</taxon>
        <taxon>Streptosporangiales</taxon>
        <taxon>Nocardiopsidaceae</taxon>
        <taxon>Nocardiopsis</taxon>
    </lineage>
</organism>
<reference evidence="3 4" key="1">
    <citation type="journal article" date="2019" name="Nat. Commun.">
        <title>The antimicrobial potential of Streptomyces from insect microbiomes.</title>
        <authorList>
            <person name="Chevrette M.G."/>
            <person name="Carlson C.M."/>
            <person name="Ortega H.E."/>
            <person name="Thomas C."/>
            <person name="Ananiev G.E."/>
            <person name="Barns K.J."/>
            <person name="Book A.J."/>
            <person name="Cagnazzo J."/>
            <person name="Carlos C."/>
            <person name="Flanigan W."/>
            <person name="Grubbs K.J."/>
            <person name="Horn H.A."/>
            <person name="Hoffmann F.M."/>
            <person name="Klassen J.L."/>
            <person name="Knack J.J."/>
            <person name="Lewin G.R."/>
            <person name="McDonald B.R."/>
            <person name="Muller L."/>
            <person name="Melo W.G.P."/>
            <person name="Pinto-Tomas A.A."/>
            <person name="Schmitz A."/>
            <person name="Wendt-Pienkowski E."/>
            <person name="Wildman S."/>
            <person name="Zhao M."/>
            <person name="Zhang F."/>
            <person name="Bugni T.S."/>
            <person name="Andes D.R."/>
            <person name="Pupo M.T."/>
            <person name="Currie C.R."/>
        </authorList>
    </citation>
    <scope>NUCLEOTIDE SEQUENCE [LARGE SCALE GENOMIC DNA]</scope>
    <source>
        <strain evidence="3 4">SID5840</strain>
    </source>
</reference>
<feature type="region of interest" description="Disordered" evidence="1">
    <location>
        <begin position="67"/>
        <end position="98"/>
    </location>
</feature>
<gene>
    <name evidence="3" type="ORF">GTW20_01110</name>
    <name evidence="2" type="ORF">VSQ78_05660</name>
</gene>
<accession>A0A7K2ILQ3</accession>
<dbReference type="GeneID" id="91391919"/>
<name>A0A7K2ILQ3_9ACTN</name>
<comment type="caution">
    <text evidence="3">The sequence shown here is derived from an EMBL/GenBank/DDBJ whole genome shotgun (WGS) entry which is preliminary data.</text>
</comment>
<evidence type="ECO:0000256" key="1">
    <source>
        <dbReference type="SAM" id="MobiDB-lite"/>
    </source>
</evidence>
<dbReference type="Proteomes" id="UP000467124">
    <property type="component" value="Unassembled WGS sequence"/>
</dbReference>
<protein>
    <submittedName>
        <fullName evidence="3">Uncharacterized protein</fullName>
    </submittedName>
</protein>
<keyword evidence="5" id="KW-1185">Reference proteome</keyword>